<dbReference type="OrthoDB" id="9761688at2"/>
<accession>A0A437GWP8</accession>
<sequence>MQFDRLYIGGEWVKPIDGGLRPSTDPSTGRPWGDVAYGGRADVDRAVAAAREAFAGPWRKMAPWERAALLRKFADLYATRVEALAQIESRDNGRAIRESRGDIGLHPQYWQWFASLADKLSGRTIPMDDSVHAFTSRVPVGVVGTITPWNVPLMAATWKLGPALAAGCTVVLKPAEQTPASSLALGEIFQEAGFPAGVVNIVPGDGATAGAHLVAHADVDKIAFTGEGATAKTILKTGADTLKRFSFELGGKAPHIIFADADVEQAVNAATGSAWALCGQSCALGSRVLVESPIYDRVVEAFRERAGRVRVGNPLDPATHMGPQAHAEQLAKTLDYIELGKAAGANLIAGGSRLAPSGMENGYFVEPTVFADVAPGMRIEQEEIFGPVAAIIPFDGEEEAIAIANGTRYGLTAGLWTGDVGRAHRVANRIDAGMVWVNTFRYIRWSTPYGGVKQSGWGRENGIEALDSYLETRTTVISTTGTFADPFAN</sequence>
<dbReference type="FunFam" id="3.40.309.10:FF:000012">
    <property type="entry name" value="Betaine aldehyde dehydrogenase"/>
    <property type="match status" value="1"/>
</dbReference>
<feature type="active site" evidence="3">
    <location>
        <position position="248"/>
    </location>
</feature>
<evidence type="ECO:0000256" key="3">
    <source>
        <dbReference type="PROSITE-ProRule" id="PRU10007"/>
    </source>
</evidence>
<dbReference type="EMBL" id="RXOL01000004">
    <property type="protein sequence ID" value="RVQ66371.1"/>
    <property type="molecule type" value="Genomic_DNA"/>
</dbReference>
<comment type="caution">
    <text evidence="6">The sequence shown here is derived from an EMBL/GenBank/DDBJ whole genome shotgun (WGS) entry which is preliminary data.</text>
</comment>
<dbReference type="InterPro" id="IPR016161">
    <property type="entry name" value="Ald_DH/histidinol_DH"/>
</dbReference>
<evidence type="ECO:0000313" key="6">
    <source>
        <dbReference type="EMBL" id="RVQ66371.1"/>
    </source>
</evidence>
<dbReference type="RefSeq" id="WP_127612794.1">
    <property type="nucleotide sequence ID" value="NZ_RXOL01000004.1"/>
</dbReference>
<dbReference type="InterPro" id="IPR015590">
    <property type="entry name" value="Aldehyde_DH_dom"/>
</dbReference>
<dbReference type="InterPro" id="IPR016163">
    <property type="entry name" value="Ald_DH_C"/>
</dbReference>
<name>A0A437GWP8_9SPHN</name>
<evidence type="ECO:0000256" key="4">
    <source>
        <dbReference type="RuleBase" id="RU003345"/>
    </source>
</evidence>
<comment type="similarity">
    <text evidence="1 4">Belongs to the aldehyde dehydrogenase family.</text>
</comment>
<keyword evidence="7" id="KW-1185">Reference proteome</keyword>
<dbReference type="FunFam" id="3.40.605.10:FF:000007">
    <property type="entry name" value="NAD/NADP-dependent betaine aldehyde dehydrogenase"/>
    <property type="match status" value="1"/>
</dbReference>
<dbReference type="Proteomes" id="UP000283003">
    <property type="component" value="Unassembled WGS sequence"/>
</dbReference>
<dbReference type="InterPro" id="IPR029510">
    <property type="entry name" value="Ald_DH_CS_GLU"/>
</dbReference>
<keyword evidence="2 4" id="KW-0560">Oxidoreductase</keyword>
<feature type="domain" description="Aldehyde dehydrogenase" evidence="5">
    <location>
        <begin position="21"/>
        <end position="474"/>
    </location>
</feature>
<dbReference type="SUPFAM" id="SSF53720">
    <property type="entry name" value="ALDH-like"/>
    <property type="match status" value="1"/>
</dbReference>
<gene>
    <name evidence="6" type="ORF">EKN06_10055</name>
</gene>
<dbReference type="AlphaFoldDB" id="A0A437GWP8"/>
<dbReference type="Pfam" id="PF00171">
    <property type="entry name" value="Aldedh"/>
    <property type="match status" value="1"/>
</dbReference>
<protein>
    <submittedName>
        <fullName evidence="6">Aldehyde dehydrogenase</fullName>
    </submittedName>
</protein>
<organism evidence="6 7">
    <name type="scientific">Croceicoccus ponticola</name>
    <dbReference type="NCBI Taxonomy" id="2217664"/>
    <lineage>
        <taxon>Bacteria</taxon>
        <taxon>Pseudomonadati</taxon>
        <taxon>Pseudomonadota</taxon>
        <taxon>Alphaproteobacteria</taxon>
        <taxon>Sphingomonadales</taxon>
        <taxon>Erythrobacteraceae</taxon>
        <taxon>Croceicoccus</taxon>
    </lineage>
</organism>
<dbReference type="Gene3D" id="3.40.605.10">
    <property type="entry name" value="Aldehyde Dehydrogenase, Chain A, domain 1"/>
    <property type="match status" value="1"/>
</dbReference>
<dbReference type="CDD" id="cd07114">
    <property type="entry name" value="ALDH_DhaS"/>
    <property type="match status" value="1"/>
</dbReference>
<dbReference type="PROSITE" id="PS00687">
    <property type="entry name" value="ALDEHYDE_DEHYDR_GLU"/>
    <property type="match status" value="1"/>
</dbReference>
<proteinExistence type="inferred from homology"/>
<reference evidence="6 7" key="1">
    <citation type="submission" date="2018-12" db="EMBL/GenBank/DDBJ databases">
        <title>Croceicoccus ponticola sp. nov., a lipolytic bacterium isolated from seawater.</title>
        <authorList>
            <person name="Yoon J.-H."/>
        </authorList>
    </citation>
    <scope>NUCLEOTIDE SEQUENCE [LARGE SCALE GENOMIC DNA]</scope>
    <source>
        <strain evidence="6 7">GM-16</strain>
    </source>
</reference>
<evidence type="ECO:0000259" key="5">
    <source>
        <dbReference type="Pfam" id="PF00171"/>
    </source>
</evidence>
<evidence type="ECO:0000256" key="1">
    <source>
        <dbReference type="ARBA" id="ARBA00009986"/>
    </source>
</evidence>
<evidence type="ECO:0000313" key="7">
    <source>
        <dbReference type="Proteomes" id="UP000283003"/>
    </source>
</evidence>
<dbReference type="GO" id="GO:0016620">
    <property type="term" value="F:oxidoreductase activity, acting on the aldehyde or oxo group of donors, NAD or NADP as acceptor"/>
    <property type="evidence" value="ECO:0007669"/>
    <property type="project" value="InterPro"/>
</dbReference>
<dbReference type="Gene3D" id="3.40.309.10">
    <property type="entry name" value="Aldehyde Dehydrogenase, Chain A, domain 2"/>
    <property type="match status" value="1"/>
</dbReference>
<dbReference type="InterPro" id="IPR016162">
    <property type="entry name" value="Ald_DH_N"/>
</dbReference>
<dbReference type="PANTHER" id="PTHR11699">
    <property type="entry name" value="ALDEHYDE DEHYDROGENASE-RELATED"/>
    <property type="match status" value="1"/>
</dbReference>
<evidence type="ECO:0000256" key="2">
    <source>
        <dbReference type="ARBA" id="ARBA00023002"/>
    </source>
</evidence>